<dbReference type="SUPFAM" id="SSF48371">
    <property type="entry name" value="ARM repeat"/>
    <property type="match status" value="1"/>
</dbReference>
<evidence type="ECO:0000313" key="2">
    <source>
        <dbReference type="Proteomes" id="UP000006545"/>
    </source>
</evidence>
<name>F4KJX3_PORAD</name>
<dbReference type="KEGG" id="pah:Poras_0751"/>
<sequence length="214" mass="24263">MLPPSVWVVSSQSSSPVPNPIDEETIASQLADIRAALRTRMDGSVAQSMRESGLDYRYNWGWTRGYLLELAAQYQPSRQLAEALRDTSVRELLILSTMLFPREELTEQDVAAFLEKADNVELQEQLAFNLLSYTPCAIRWAEEVVLSSATDESRLYVALLTIANYTKRQPDKPLSEKLTEVLESYVSAEELPMHCRRVAYDLLITLEERTASND</sequence>
<dbReference type="eggNOG" id="COG4912">
    <property type="taxonomic scope" value="Bacteria"/>
</dbReference>
<dbReference type="STRING" id="879243.Poras_0751"/>
<dbReference type="EMBL" id="CP002689">
    <property type="protein sequence ID" value="AEE12698.1"/>
    <property type="molecule type" value="Genomic_DNA"/>
</dbReference>
<reference evidence="2" key="1">
    <citation type="submission" date="2011-04" db="EMBL/GenBank/DDBJ databases">
        <title>The complete genome of Porphyromonas asaccharolytica DSM 20707.</title>
        <authorList>
            <person name="Lucas S."/>
            <person name="Han J."/>
            <person name="Lapidus A."/>
            <person name="Bruce D."/>
            <person name="Goodwin L."/>
            <person name="Pitluck S."/>
            <person name="Peters L."/>
            <person name="Kyrpides N."/>
            <person name="Mavromatis K."/>
            <person name="Ivanova N."/>
            <person name="Ovchinnikova G."/>
            <person name="Pagani I."/>
            <person name="Lu M."/>
            <person name="Detter J.C."/>
            <person name="Tapia R."/>
            <person name="Han C."/>
            <person name="Land M."/>
            <person name="Hauser L."/>
            <person name="Markowitz V."/>
            <person name="Cheng J.-F."/>
            <person name="Hugenholtz P."/>
            <person name="Woyke T."/>
            <person name="Wu D."/>
            <person name="Gronow S."/>
            <person name="Wellnitz S."/>
            <person name="Brambilla E."/>
            <person name="Klenk H.-P."/>
            <person name="Eisen J.A."/>
        </authorList>
    </citation>
    <scope>NUCLEOTIDE SEQUENCE [LARGE SCALE GENOMIC DNA]</scope>
    <source>
        <strain evidence="2">ATCC 25260 / DSM 20707 / VPI 4198</strain>
    </source>
</reference>
<dbReference type="PANTHER" id="PTHR41291">
    <property type="entry name" value="DNA ALKYLATION REPAIR PROTEIN"/>
    <property type="match status" value="1"/>
</dbReference>
<evidence type="ECO:0000313" key="1">
    <source>
        <dbReference type="EMBL" id="AEE12698.1"/>
    </source>
</evidence>
<dbReference type="Proteomes" id="UP000006545">
    <property type="component" value="Chromosome"/>
</dbReference>
<accession>F4KJX3</accession>
<dbReference type="PANTHER" id="PTHR41291:SF1">
    <property type="entry name" value="DNA ALKYLATION REPAIR PROTEIN"/>
    <property type="match status" value="1"/>
</dbReference>
<dbReference type="AlphaFoldDB" id="F4KJX3"/>
<gene>
    <name evidence="1" type="ordered locus">Poras_0751</name>
</gene>
<protein>
    <submittedName>
        <fullName evidence="1">Uncharacterized protein</fullName>
    </submittedName>
</protein>
<proteinExistence type="predicted"/>
<keyword evidence="2" id="KW-1185">Reference proteome</keyword>
<organism evidence="1 2">
    <name type="scientific">Porphyromonas asaccharolytica (strain ATCC 25260 / DSM 20707 / BCRC 10618 / CCUG 7834 / JCM 6326 / LMG 13178 / VPI 4198 / B440)</name>
    <name type="common">Bacteroides asaccharolyticus</name>
    <dbReference type="NCBI Taxonomy" id="879243"/>
    <lineage>
        <taxon>Bacteria</taxon>
        <taxon>Pseudomonadati</taxon>
        <taxon>Bacteroidota</taxon>
        <taxon>Bacteroidia</taxon>
        <taxon>Bacteroidales</taxon>
        <taxon>Porphyromonadaceae</taxon>
        <taxon>Porphyromonas</taxon>
    </lineage>
</organism>
<dbReference type="HOGENOM" id="CLU_1287909_0_0_10"/>
<dbReference type="InterPro" id="IPR016024">
    <property type="entry name" value="ARM-type_fold"/>
</dbReference>